<dbReference type="SUPFAM" id="SSF51045">
    <property type="entry name" value="WW domain"/>
    <property type="match status" value="3"/>
</dbReference>
<proteinExistence type="predicted"/>
<dbReference type="Pfam" id="PF23517">
    <property type="entry name" value="WW_TCERG1"/>
    <property type="match status" value="1"/>
</dbReference>
<dbReference type="EMBL" id="CAXITT010000116">
    <property type="protein sequence ID" value="CAL1532425.1"/>
    <property type="molecule type" value="Genomic_DNA"/>
</dbReference>
<dbReference type="PANTHER" id="PTHR15377:SF3">
    <property type="entry name" value="WW DOMAIN-CONTAINING PROTEIN"/>
    <property type="match status" value="1"/>
</dbReference>
<evidence type="ECO:0000259" key="5">
    <source>
        <dbReference type="PROSITE" id="PS51676"/>
    </source>
</evidence>
<dbReference type="Pfam" id="PF00397">
    <property type="entry name" value="WW"/>
    <property type="match status" value="1"/>
</dbReference>
<sequence>MADMEAMDAMGDEMPDENGPNSGMMDDEEDTDHDNMHDNMHDHNNEDMSGHHGMGMGNEEDDMGMGMGGGMMGMGNDMMMGMGSENPNEMDMGMMDGMQNDFKYNRFPGPRGRGGFMGPRGPGGPRGMPHFGRPPMNRFGGPRGPMGMRGPPMGMRGPHGMRGPPRGPPFGRPPFDPNFGPPGMGPNQGMRGPGMNGPMMGGPPGMGPNGPGMGPNMGGMGPNGPGMGPPGMGPPGMGPQGMRPLMPPPNFPPPNFSMPPPGFSNGMPPGMMGGINMPPPMQAPLDPTTQDIWIETKSPEGKVYYYSARTREAAWTKPESARIVTQVEWEAYQTSQAQAQGGVLPVVSGGTSTAAQAAVAQAQAASQQLQSTNTDQTVMAHTAGATQAFNPALLPPGFTNPFMQHQMPGPGGVATPDVSLQMKDATLQKLPSAQLPPKPQEVAEWTEHKNTDGKSYYHNSRTQESVWDKPQVLKDWEAKIEQLQNVGNQQVQSQGQPRVSENAKADTGDSSEESDKDEEEVYLMKVINEFKEMTEEQKAAEKSRPVSSTPVPGTPWCVVWTGDGRCFFYNPSQRLSVWEKPEDLQNRPDVDKLLSSKPDAKIGELPPLNSSVSLNLILQLSRTEPEPKEEKKEGGPKQIDVGKEAAIEAEVQAARQRAIVPLEIRMKQFRDMLAEKEVSAFSTWEKELHKIVFDQRYLLLTSRERKQVFEQYVKERAEEERREKHRRIKEKKESFRQLMEESKLHGKSSFSDFAAKYGKDERFKGIDKMRERESMFLDFVSELRKKEKEEKSVLKEKLKSDFLKLLKETSGIERNSRWSEIKKKINSDPRYEAVDSSSRREDWFKDYVKTLDEKKMSQATSEDEERKEREKQERIEASIKKREEEVKQSLSSSLRERDKEREQHKKDEAIQHFNALLADLVRNNEVTWRDTRKQLRKDHRWELTDSLERDEKEKLFDTHIEGLYKRNRAMFHSLLDETEISLTSTWKEVKKQIKEDPRYSKFSSSDRKREKEFTEYMHEKFVNAKADFRELLRETKVITYKTKKILEETEGHLDDIEKVLENDKRYLTLDCVPDERRKILLSHIDELHQKGVPPPPTASAPSHRGLK</sequence>
<dbReference type="CDD" id="cd00201">
    <property type="entry name" value="WW"/>
    <property type="match status" value="3"/>
</dbReference>
<dbReference type="SMART" id="SM00441">
    <property type="entry name" value="FF"/>
    <property type="match status" value="6"/>
</dbReference>
<dbReference type="Gene3D" id="2.20.70.10">
    <property type="match status" value="3"/>
</dbReference>
<feature type="compositionally biased region" description="Low complexity" evidence="3">
    <location>
        <begin position="486"/>
        <end position="496"/>
    </location>
</feature>
<comment type="caution">
    <text evidence="6">The sequence shown here is derived from an EMBL/GenBank/DDBJ whole genome shotgun (WGS) entry which is preliminary data.</text>
</comment>
<feature type="region of interest" description="Disordered" evidence="3">
    <location>
        <begin position="855"/>
        <end position="906"/>
    </location>
</feature>
<dbReference type="FunFam" id="1.10.10.440:FF:000001">
    <property type="entry name" value="Transcription elongation regulator 1 like"/>
    <property type="match status" value="1"/>
</dbReference>
<gene>
    <name evidence="6" type="ORF">GSLYS_00006504001</name>
</gene>
<feature type="domain" description="WW" evidence="4">
    <location>
        <begin position="445"/>
        <end position="472"/>
    </location>
</feature>
<evidence type="ECO:0000313" key="6">
    <source>
        <dbReference type="EMBL" id="CAL1532425.1"/>
    </source>
</evidence>
<dbReference type="PROSITE" id="PS51676">
    <property type="entry name" value="FF"/>
    <property type="match status" value="5"/>
</dbReference>
<dbReference type="InterPro" id="IPR045148">
    <property type="entry name" value="TCRG1-like"/>
</dbReference>
<dbReference type="FunFam" id="2.20.70.10:FF:000049">
    <property type="entry name" value="Transcription elongation regulator 1-like"/>
    <property type="match status" value="1"/>
</dbReference>
<feature type="domain" description="FF" evidence="5">
    <location>
        <begin position="964"/>
        <end position="1019"/>
    </location>
</feature>
<feature type="domain" description="WW" evidence="4">
    <location>
        <begin position="554"/>
        <end position="583"/>
    </location>
</feature>
<dbReference type="Gene3D" id="1.10.10.440">
    <property type="entry name" value="FF domain"/>
    <property type="match status" value="6"/>
</dbReference>
<evidence type="ECO:0000259" key="4">
    <source>
        <dbReference type="PROSITE" id="PS50020"/>
    </source>
</evidence>
<evidence type="ECO:0000256" key="2">
    <source>
        <dbReference type="SAM" id="Coils"/>
    </source>
</evidence>
<dbReference type="PROSITE" id="PS50020">
    <property type="entry name" value="WW_DOMAIN_2"/>
    <property type="match status" value="3"/>
</dbReference>
<feature type="coiled-coil region" evidence="2">
    <location>
        <begin position="714"/>
        <end position="741"/>
    </location>
</feature>
<dbReference type="FunFam" id="1.10.10.440:FF:000008">
    <property type="entry name" value="Transcription elongation regulator 1 (CA150)"/>
    <property type="match status" value="1"/>
</dbReference>
<protein>
    <recommendedName>
        <fullName evidence="8">Transcription elongation regulator 1</fullName>
    </recommendedName>
</protein>
<feature type="domain" description="FF" evidence="5">
    <location>
        <begin position="662"/>
        <end position="715"/>
    </location>
</feature>
<feature type="domain" description="FF" evidence="5">
    <location>
        <begin position="727"/>
        <end position="782"/>
    </location>
</feature>
<feature type="region of interest" description="Disordered" evidence="3">
    <location>
        <begin position="486"/>
        <end position="519"/>
    </location>
</feature>
<evidence type="ECO:0000256" key="1">
    <source>
        <dbReference type="ARBA" id="ARBA00022737"/>
    </source>
</evidence>
<evidence type="ECO:0000256" key="3">
    <source>
        <dbReference type="SAM" id="MobiDB-lite"/>
    </source>
</evidence>
<keyword evidence="2" id="KW-0175">Coiled coil</keyword>
<dbReference type="SMART" id="SM00456">
    <property type="entry name" value="WW"/>
    <property type="match status" value="3"/>
</dbReference>
<feature type="domain" description="FF" evidence="5">
    <location>
        <begin position="1020"/>
        <end position="1086"/>
    </location>
</feature>
<dbReference type="InterPro" id="IPR057565">
    <property type="entry name" value="WW_TCRG1_3rd"/>
</dbReference>
<dbReference type="Pfam" id="PF01846">
    <property type="entry name" value="FF"/>
    <property type="match status" value="6"/>
</dbReference>
<dbReference type="Proteomes" id="UP001497497">
    <property type="component" value="Unassembled WGS sequence"/>
</dbReference>
<dbReference type="InterPro" id="IPR036020">
    <property type="entry name" value="WW_dom_sf"/>
</dbReference>
<feature type="region of interest" description="Disordered" evidence="3">
    <location>
        <begin position="1086"/>
        <end position="1107"/>
    </location>
</feature>
<keyword evidence="1" id="KW-0677">Repeat</keyword>
<dbReference type="FunFam" id="1.10.10.440:FF:000005">
    <property type="entry name" value="Transcription elongation regulator 1 (CA150)"/>
    <property type="match status" value="1"/>
</dbReference>
<evidence type="ECO:0000313" key="7">
    <source>
        <dbReference type="Proteomes" id="UP001497497"/>
    </source>
</evidence>
<feature type="domain" description="WW" evidence="4">
    <location>
        <begin position="287"/>
        <end position="320"/>
    </location>
</feature>
<dbReference type="InterPro" id="IPR036517">
    <property type="entry name" value="FF_domain_sf"/>
</dbReference>
<dbReference type="SUPFAM" id="SSF81698">
    <property type="entry name" value="FF domain"/>
    <property type="match status" value="5"/>
</dbReference>
<dbReference type="GO" id="GO:0003712">
    <property type="term" value="F:transcription coregulator activity"/>
    <property type="evidence" value="ECO:0007669"/>
    <property type="project" value="TreeGrafter"/>
</dbReference>
<feature type="compositionally biased region" description="Basic and acidic residues" evidence="3">
    <location>
        <begin position="864"/>
        <end position="887"/>
    </location>
</feature>
<feature type="region of interest" description="Disordered" evidence="3">
    <location>
        <begin position="1"/>
        <end position="61"/>
    </location>
</feature>
<feature type="compositionally biased region" description="Basic and acidic residues" evidence="3">
    <location>
        <begin position="894"/>
        <end position="906"/>
    </location>
</feature>
<feature type="compositionally biased region" description="Basic and acidic residues" evidence="3">
    <location>
        <begin position="33"/>
        <end position="50"/>
    </location>
</feature>
<organism evidence="6 7">
    <name type="scientific">Lymnaea stagnalis</name>
    <name type="common">Great pond snail</name>
    <name type="synonym">Helix stagnalis</name>
    <dbReference type="NCBI Taxonomy" id="6523"/>
    <lineage>
        <taxon>Eukaryota</taxon>
        <taxon>Metazoa</taxon>
        <taxon>Spiralia</taxon>
        <taxon>Lophotrochozoa</taxon>
        <taxon>Mollusca</taxon>
        <taxon>Gastropoda</taxon>
        <taxon>Heterobranchia</taxon>
        <taxon>Euthyneura</taxon>
        <taxon>Panpulmonata</taxon>
        <taxon>Hygrophila</taxon>
        <taxon>Lymnaeoidea</taxon>
        <taxon>Lymnaeidae</taxon>
        <taxon>Lymnaea</taxon>
    </lineage>
</organism>
<dbReference type="FunFam" id="1.10.10.440:FF:000006">
    <property type="entry name" value="Transcription elongation regulator 1 (CA150)"/>
    <property type="match status" value="1"/>
</dbReference>
<feature type="domain" description="FF" evidence="5">
    <location>
        <begin position="795"/>
        <end position="850"/>
    </location>
</feature>
<dbReference type="PANTHER" id="PTHR15377">
    <property type="entry name" value="TRANSCRIPTION ELONGATION REGULATOR 1"/>
    <property type="match status" value="1"/>
</dbReference>
<dbReference type="AlphaFoldDB" id="A0AAV2HI36"/>
<name>A0AAV2HI36_LYMST</name>
<reference evidence="6 7" key="1">
    <citation type="submission" date="2024-04" db="EMBL/GenBank/DDBJ databases">
        <authorList>
            <consortium name="Genoscope - CEA"/>
            <person name="William W."/>
        </authorList>
    </citation>
    <scope>NUCLEOTIDE SEQUENCE [LARGE SCALE GENOMIC DNA]</scope>
</reference>
<dbReference type="GO" id="GO:0005634">
    <property type="term" value="C:nucleus"/>
    <property type="evidence" value="ECO:0007669"/>
    <property type="project" value="TreeGrafter"/>
</dbReference>
<dbReference type="InterPro" id="IPR001202">
    <property type="entry name" value="WW_dom"/>
</dbReference>
<keyword evidence="7" id="KW-1185">Reference proteome</keyword>
<evidence type="ECO:0008006" key="8">
    <source>
        <dbReference type="Google" id="ProtNLM"/>
    </source>
</evidence>
<accession>A0AAV2HI36</accession>
<dbReference type="GO" id="GO:0070063">
    <property type="term" value="F:RNA polymerase binding"/>
    <property type="evidence" value="ECO:0007669"/>
    <property type="project" value="InterPro"/>
</dbReference>
<feature type="compositionally biased region" description="Acidic residues" evidence="3">
    <location>
        <begin position="509"/>
        <end position="519"/>
    </location>
</feature>
<dbReference type="InterPro" id="IPR002713">
    <property type="entry name" value="FF_domain"/>
</dbReference>